<dbReference type="EMBL" id="JBFAEG010000039">
    <property type="protein sequence ID" value="MEU5712673.1"/>
    <property type="molecule type" value="Genomic_DNA"/>
</dbReference>
<keyword evidence="4" id="KW-1185">Reference proteome</keyword>
<accession>A0ABV3AL61</accession>
<sequence length="118" mass="12446">MTGGRGVDIVLDAVGGPGFAALGDAVAPDGTLVSYGRLDEQPILLPRRWPLTVHGYANLVITGDPGGRHRAAHHLGSGLADGTLRSVIAEVFYGLDRITDAHRLMESSEHTGKIVVRI</sequence>
<keyword evidence="2" id="KW-0560">Oxidoreductase</keyword>
<dbReference type="Pfam" id="PF13602">
    <property type="entry name" value="ADH_zinc_N_2"/>
    <property type="match status" value="1"/>
</dbReference>
<evidence type="ECO:0000313" key="3">
    <source>
        <dbReference type="EMBL" id="MEU5712673.1"/>
    </source>
</evidence>
<dbReference type="InterPro" id="IPR036291">
    <property type="entry name" value="NAD(P)-bd_dom_sf"/>
</dbReference>
<keyword evidence="1" id="KW-0521">NADP</keyword>
<comment type="caution">
    <text evidence="3">The sequence shown here is derived from an EMBL/GenBank/DDBJ whole genome shotgun (WGS) entry which is preliminary data.</text>
</comment>
<dbReference type="Proteomes" id="UP001551011">
    <property type="component" value="Unassembled WGS sequence"/>
</dbReference>
<gene>
    <name evidence="3" type="ORF">AB0H04_38630</name>
</gene>
<evidence type="ECO:0000313" key="4">
    <source>
        <dbReference type="Proteomes" id="UP001551011"/>
    </source>
</evidence>
<dbReference type="RefSeq" id="WP_244211573.1">
    <property type="nucleotide sequence ID" value="NZ_JBFAEG010000039.1"/>
</dbReference>
<dbReference type="PANTHER" id="PTHR48106">
    <property type="entry name" value="QUINONE OXIDOREDUCTASE PIG3-RELATED"/>
    <property type="match status" value="1"/>
</dbReference>
<proteinExistence type="predicted"/>
<reference evidence="3 4" key="1">
    <citation type="submission" date="2024-06" db="EMBL/GenBank/DDBJ databases">
        <title>The Natural Products Discovery Center: Release of the First 8490 Sequenced Strains for Exploring Actinobacteria Biosynthetic Diversity.</title>
        <authorList>
            <person name="Kalkreuter E."/>
            <person name="Kautsar S.A."/>
            <person name="Yang D."/>
            <person name="Bader C.D."/>
            <person name="Teijaro C.N."/>
            <person name="Fluegel L."/>
            <person name="Davis C.M."/>
            <person name="Simpson J.R."/>
            <person name="Lauterbach L."/>
            <person name="Steele A.D."/>
            <person name="Gui C."/>
            <person name="Meng S."/>
            <person name="Li G."/>
            <person name="Viehrig K."/>
            <person name="Ye F."/>
            <person name="Su P."/>
            <person name="Kiefer A.F."/>
            <person name="Nichols A."/>
            <person name="Cepeda A.J."/>
            <person name="Yan W."/>
            <person name="Fan B."/>
            <person name="Jiang Y."/>
            <person name="Adhikari A."/>
            <person name="Zheng C.-J."/>
            <person name="Schuster L."/>
            <person name="Cowan T.M."/>
            <person name="Smanski M.J."/>
            <person name="Chevrette M.G."/>
            <person name="De Carvalho L.P.S."/>
            <person name="Shen B."/>
        </authorList>
    </citation>
    <scope>NUCLEOTIDE SEQUENCE [LARGE SCALE GENOMIC DNA]</scope>
    <source>
        <strain evidence="3 4">NPDC020594</strain>
    </source>
</reference>
<organism evidence="3 4">
    <name type="scientific">Streptomyces flaveolus</name>
    <dbReference type="NCBI Taxonomy" id="67297"/>
    <lineage>
        <taxon>Bacteria</taxon>
        <taxon>Bacillati</taxon>
        <taxon>Actinomycetota</taxon>
        <taxon>Actinomycetes</taxon>
        <taxon>Kitasatosporales</taxon>
        <taxon>Streptomycetaceae</taxon>
        <taxon>Streptomyces</taxon>
    </lineage>
</organism>
<evidence type="ECO:0000256" key="2">
    <source>
        <dbReference type="ARBA" id="ARBA00023002"/>
    </source>
</evidence>
<name>A0ABV3AL61_9ACTN</name>
<evidence type="ECO:0000256" key="1">
    <source>
        <dbReference type="ARBA" id="ARBA00022857"/>
    </source>
</evidence>
<dbReference type="Gene3D" id="3.90.180.10">
    <property type="entry name" value="Medium-chain alcohol dehydrogenases, catalytic domain"/>
    <property type="match status" value="1"/>
</dbReference>
<protein>
    <submittedName>
        <fullName evidence="3">Zinc-binding dehydrogenase</fullName>
    </submittedName>
</protein>
<dbReference type="PANTHER" id="PTHR48106:SF18">
    <property type="entry name" value="QUINONE OXIDOREDUCTASE PIG3"/>
    <property type="match status" value="1"/>
</dbReference>
<dbReference type="SUPFAM" id="SSF51735">
    <property type="entry name" value="NAD(P)-binding Rossmann-fold domains"/>
    <property type="match status" value="1"/>
</dbReference>